<accession>A0A7W6ILP0</accession>
<keyword evidence="2" id="KW-1185">Reference proteome</keyword>
<proteinExistence type="predicted"/>
<protein>
    <submittedName>
        <fullName evidence="1">Uncharacterized protein</fullName>
    </submittedName>
</protein>
<dbReference type="RefSeq" id="WP_246349451.1">
    <property type="nucleotide sequence ID" value="NZ_JACIEW010000002.1"/>
</dbReference>
<sequence length="52" mass="5844">MGRSHAPAGYDARKIDWLLMDADWVAKFLDRNLETGGRPSMTISPLTLVGRR</sequence>
<dbReference type="EMBL" id="JACIEW010000002">
    <property type="protein sequence ID" value="MBB4051351.1"/>
    <property type="molecule type" value="Genomic_DNA"/>
</dbReference>
<name>A0A7W6ILP0_9HYPH</name>
<dbReference type="AlphaFoldDB" id="A0A7W6ILP0"/>
<dbReference type="Proteomes" id="UP000547011">
    <property type="component" value="Unassembled WGS sequence"/>
</dbReference>
<evidence type="ECO:0000313" key="1">
    <source>
        <dbReference type="EMBL" id="MBB4051351.1"/>
    </source>
</evidence>
<comment type="caution">
    <text evidence="1">The sequence shown here is derived from an EMBL/GenBank/DDBJ whole genome shotgun (WGS) entry which is preliminary data.</text>
</comment>
<gene>
    <name evidence="1" type="ORF">GGR20_000987</name>
</gene>
<reference evidence="1 2" key="1">
    <citation type="submission" date="2020-08" db="EMBL/GenBank/DDBJ databases">
        <title>Genomic Encyclopedia of Type Strains, Phase IV (KMG-IV): sequencing the most valuable type-strain genomes for metagenomic binning, comparative biology and taxonomic classification.</title>
        <authorList>
            <person name="Goeker M."/>
        </authorList>
    </citation>
    <scope>NUCLEOTIDE SEQUENCE [LARGE SCALE GENOMIC DNA]</scope>
    <source>
        <strain evidence="1 2">DSM 23447</strain>
    </source>
</reference>
<evidence type="ECO:0000313" key="2">
    <source>
        <dbReference type="Proteomes" id="UP000547011"/>
    </source>
</evidence>
<organism evidence="1 2">
    <name type="scientific">Devosia subaequoris</name>
    <dbReference type="NCBI Taxonomy" id="395930"/>
    <lineage>
        <taxon>Bacteria</taxon>
        <taxon>Pseudomonadati</taxon>
        <taxon>Pseudomonadota</taxon>
        <taxon>Alphaproteobacteria</taxon>
        <taxon>Hyphomicrobiales</taxon>
        <taxon>Devosiaceae</taxon>
        <taxon>Devosia</taxon>
    </lineage>
</organism>